<name>A4VIE9_STUS1</name>
<evidence type="ECO:0000256" key="1">
    <source>
        <dbReference type="SAM" id="MobiDB-lite"/>
    </source>
</evidence>
<sequence>MPRFAVNDGSAFADSILRKRSAVPRCNVKPAYSDVKWVGAVSTLDGVCSHFVVTDVSASGDSILRKAVRRTGCPAIVGWISRRRNPTFEWVGAVAVLGRWMSPFRGKRRKRLWRFHHTESDPSYRDTESDPSYRDELAEGVIRRSSGRARCDVGRWMQPVRGNGWKRLRQFHHTEDDAPYRGHGKPVRRAENVQPT</sequence>
<reference evidence="2 3" key="1">
    <citation type="journal article" date="2008" name="Proc. Natl. Acad. Sci. U.S.A.">
        <title>Nitrogen fixation island and rhizosphere competence traits in the genome of root-associated Pseudomonas stutzeri A1501.</title>
        <authorList>
            <person name="Yan Y."/>
            <person name="Yang J."/>
            <person name="Dou Y."/>
            <person name="Chen M."/>
            <person name="Ping S."/>
            <person name="Peng J."/>
            <person name="Lu W."/>
            <person name="Zhang W."/>
            <person name="Yao Z."/>
            <person name="Li H."/>
            <person name="Liu W."/>
            <person name="He S."/>
            <person name="Geng L."/>
            <person name="Zhang X."/>
            <person name="Yang F."/>
            <person name="Yu H."/>
            <person name="Zhan Y."/>
            <person name="Li D."/>
            <person name="Lin Z."/>
            <person name="Wang Y."/>
            <person name="Elmerich C."/>
            <person name="Lin M."/>
            <person name="Jin Q."/>
        </authorList>
    </citation>
    <scope>NUCLEOTIDE SEQUENCE [LARGE SCALE GENOMIC DNA]</scope>
    <source>
        <strain evidence="2 3">A1501</strain>
    </source>
</reference>
<evidence type="ECO:0000313" key="3">
    <source>
        <dbReference type="Proteomes" id="UP000000233"/>
    </source>
</evidence>
<keyword evidence="3" id="KW-1185">Reference proteome</keyword>
<dbReference type="EMBL" id="CP000304">
    <property type="protein sequence ID" value="ABP78750.1"/>
    <property type="molecule type" value="Genomic_DNA"/>
</dbReference>
<dbReference type="AlphaFoldDB" id="A4VIE9"/>
<accession>A4VIE9</accession>
<dbReference type="KEGG" id="psa:PST_1053"/>
<organism evidence="2 3">
    <name type="scientific">Stutzerimonas stutzeri (strain A1501)</name>
    <name type="common">Pseudomonas stutzeri</name>
    <dbReference type="NCBI Taxonomy" id="379731"/>
    <lineage>
        <taxon>Bacteria</taxon>
        <taxon>Pseudomonadati</taxon>
        <taxon>Pseudomonadota</taxon>
        <taxon>Gammaproteobacteria</taxon>
        <taxon>Pseudomonadales</taxon>
        <taxon>Pseudomonadaceae</taxon>
        <taxon>Stutzerimonas</taxon>
    </lineage>
</organism>
<gene>
    <name evidence="2" type="ordered locus">PST_1053</name>
</gene>
<evidence type="ECO:0000313" key="2">
    <source>
        <dbReference type="EMBL" id="ABP78750.1"/>
    </source>
</evidence>
<proteinExistence type="predicted"/>
<dbReference type="HOGENOM" id="CLU_1389207_0_0_6"/>
<feature type="region of interest" description="Disordered" evidence="1">
    <location>
        <begin position="176"/>
        <end position="196"/>
    </location>
</feature>
<protein>
    <submittedName>
        <fullName evidence="2">Uncharacterized protein</fullName>
    </submittedName>
</protein>
<dbReference type="Proteomes" id="UP000000233">
    <property type="component" value="Chromosome"/>
</dbReference>